<dbReference type="InterPro" id="IPR036515">
    <property type="entry name" value="Transposase_17_sf"/>
</dbReference>
<dbReference type="PANTHER" id="PTHR34322">
    <property type="entry name" value="TRANSPOSASE, Y1_TNP DOMAIN-CONTAINING"/>
    <property type="match status" value="1"/>
</dbReference>
<reference evidence="3 4" key="1">
    <citation type="submission" date="2024-02" db="EMBL/GenBank/DDBJ databases">
        <title>Rhodopirellula caenicola NBRC 110016.</title>
        <authorList>
            <person name="Ichikawa N."/>
            <person name="Katano-Makiyama Y."/>
            <person name="Hidaka K."/>
        </authorList>
    </citation>
    <scope>NUCLEOTIDE SEQUENCE [LARGE SCALE GENOMIC DNA]</scope>
    <source>
        <strain evidence="3 4">NBRC 110016</strain>
    </source>
</reference>
<dbReference type="InterPro" id="IPR002686">
    <property type="entry name" value="Transposase_17"/>
</dbReference>
<dbReference type="Pfam" id="PF01797">
    <property type="entry name" value="Y1_Tnp"/>
    <property type="match status" value="1"/>
</dbReference>
<dbReference type="Proteomes" id="UP001416858">
    <property type="component" value="Unassembled WGS sequence"/>
</dbReference>
<evidence type="ECO:0000259" key="2">
    <source>
        <dbReference type="SMART" id="SM01321"/>
    </source>
</evidence>
<evidence type="ECO:0000313" key="4">
    <source>
        <dbReference type="Proteomes" id="UP001416858"/>
    </source>
</evidence>
<feature type="domain" description="Transposase IS200-like" evidence="2">
    <location>
        <begin position="10"/>
        <end position="118"/>
    </location>
</feature>
<dbReference type="SUPFAM" id="SSF143422">
    <property type="entry name" value="Transposase IS200-like"/>
    <property type="match status" value="1"/>
</dbReference>
<dbReference type="EMBL" id="BAABRO010000008">
    <property type="protein sequence ID" value="GAA5508150.1"/>
    <property type="molecule type" value="Genomic_DNA"/>
</dbReference>
<gene>
    <name evidence="3" type="ORF">Rcae01_03616</name>
</gene>
<protein>
    <recommendedName>
        <fullName evidence="2">Transposase IS200-like domain-containing protein</fullName>
    </recommendedName>
</protein>
<feature type="region of interest" description="Disordered" evidence="1">
    <location>
        <begin position="139"/>
        <end position="171"/>
    </location>
</feature>
<keyword evidence="4" id="KW-1185">Reference proteome</keyword>
<sequence>MMPRTKRPDEAGKTFHAINRQEIFHKPEDYEVFLRTLSEGLGKYPVDLFLFYVMPNHWHLVLRPRKDSAMGRLCGWLSFTHTLRYHAHHHTRGHGHLYQGPFKSFEVEDDAHFFTLSDSAPRADAPLVLKSGSMKPANEMAFGLQSDHEAGQGRSQKQKRSNRHRTERDGH</sequence>
<dbReference type="PANTHER" id="PTHR34322:SF2">
    <property type="entry name" value="TRANSPOSASE IS200-LIKE DOMAIN-CONTAINING PROTEIN"/>
    <property type="match status" value="1"/>
</dbReference>
<evidence type="ECO:0000256" key="1">
    <source>
        <dbReference type="SAM" id="MobiDB-lite"/>
    </source>
</evidence>
<dbReference type="Gene3D" id="3.30.70.1290">
    <property type="entry name" value="Transposase IS200-like"/>
    <property type="match status" value="1"/>
</dbReference>
<name>A0ABP9VU59_9BACT</name>
<dbReference type="SMART" id="SM01321">
    <property type="entry name" value="Y1_Tnp"/>
    <property type="match status" value="1"/>
</dbReference>
<comment type="caution">
    <text evidence="3">The sequence shown here is derived from an EMBL/GenBank/DDBJ whole genome shotgun (WGS) entry which is preliminary data.</text>
</comment>
<proteinExistence type="predicted"/>
<organism evidence="3 4">
    <name type="scientific">Novipirellula caenicola</name>
    <dbReference type="NCBI Taxonomy" id="1536901"/>
    <lineage>
        <taxon>Bacteria</taxon>
        <taxon>Pseudomonadati</taxon>
        <taxon>Planctomycetota</taxon>
        <taxon>Planctomycetia</taxon>
        <taxon>Pirellulales</taxon>
        <taxon>Pirellulaceae</taxon>
        <taxon>Novipirellula</taxon>
    </lineage>
</organism>
<evidence type="ECO:0000313" key="3">
    <source>
        <dbReference type="EMBL" id="GAA5508150.1"/>
    </source>
</evidence>
<accession>A0ABP9VU59</accession>